<feature type="region of interest" description="Disordered" evidence="1">
    <location>
        <begin position="426"/>
        <end position="466"/>
    </location>
</feature>
<dbReference type="STRING" id="5601.A0A0D2GFH7"/>
<feature type="compositionally biased region" description="Basic and acidic residues" evidence="1">
    <location>
        <begin position="321"/>
        <end position="330"/>
    </location>
</feature>
<gene>
    <name evidence="2" type="ORF">PV04_03167</name>
</gene>
<feature type="region of interest" description="Disordered" evidence="1">
    <location>
        <begin position="577"/>
        <end position="670"/>
    </location>
</feature>
<feature type="compositionally biased region" description="Acidic residues" evidence="1">
    <location>
        <begin position="603"/>
        <end position="622"/>
    </location>
</feature>
<proteinExistence type="predicted"/>
<feature type="region of interest" description="Disordered" evidence="1">
    <location>
        <begin position="705"/>
        <end position="730"/>
    </location>
</feature>
<feature type="region of interest" description="Disordered" evidence="1">
    <location>
        <begin position="260"/>
        <end position="400"/>
    </location>
</feature>
<feature type="region of interest" description="Disordered" evidence="1">
    <location>
        <begin position="524"/>
        <end position="552"/>
    </location>
</feature>
<evidence type="ECO:0000256" key="1">
    <source>
        <dbReference type="SAM" id="MobiDB-lite"/>
    </source>
</evidence>
<accession>A0A0D2GFH7</accession>
<feature type="compositionally biased region" description="Basic and acidic residues" evidence="1">
    <location>
        <begin position="34"/>
        <end position="44"/>
    </location>
</feature>
<feature type="compositionally biased region" description="Basic residues" evidence="1">
    <location>
        <begin position="331"/>
        <end position="340"/>
    </location>
</feature>
<feature type="region of interest" description="Disordered" evidence="1">
    <location>
        <begin position="1"/>
        <end position="53"/>
    </location>
</feature>
<feature type="compositionally biased region" description="Basic and acidic residues" evidence="1">
    <location>
        <begin position="577"/>
        <end position="587"/>
    </location>
</feature>
<sequence>MAIVGGSEISTGVDCSPPPQSKVVNRQPPSAPRAMRENISEPPRRAASLRDPGPLRPERFEYYRLSQPLNIDGVIRSERLPGSCRPYSPHCQDLTWAINNTRAGSKDENYERYLYSSIPRKRNASWRYEERRPRGNVDGAAFGQSAREARGTSPSEEAISSEREDARPVAARVSLEVTPLPLKAGKSETVQTTMNLTERQGANPVKMTICPRSEAVGEYHRRPTGICPHSNAPSAESCHDHHNKGQVSCMCDVGGQPSPPSLLPTNMEGLLRDNPENARSTTDKAITQPSQPQHSLTSRAVSPPADAVVTQESAKPANGASRDHAVERPLAHRRGSRTARRGGLLCRPLPLNRTESTSGKNVAREKRISAAEVVSVTSTQTENSDNRVLRPPPSSSSTVSKRCEWCNRPLCSSGGRCKHCSINLDPLKPGDDRAPADGARDASYVTIRPQSTTPDHTSDPPMPGPSLLGLQSNDQGYVTWGVSAQKREGTNPRKPLAKEDMMFVVNKRRKSSLNVREAAIANLRQGRRKRDRGVEKHPVRGMDGSANPVDSELFVHDSGPQGPSMFIPNERRAVLEVADEDKRESRPNETSAKKLATRLQDIENMDGELPDSEFDFLTEDSPDYSKSAEPPATVASETRLPAILGPRARTSSSVSALTTPPQTPSDSGSASFTMIGTEETDGFNEDDARAIERLKAMGVMFESDSQDEEEEIEGDDFQPLPPTRVDPLWQRPDRSRDLFDIDPSLDMTDPANRLAAARILPSSTRPSKKELMGKLLLYQCAERKKRFGNPHQEVRRYPEEALITTVVQLDIDFEAPGGPQVQTEKIAMTFGEFLGVPKKPVIESRQGQLVFCEKEQVQQVQQFAGRNIRSRRKAELVFPFVDRGN</sequence>
<keyword evidence="3" id="KW-1185">Reference proteome</keyword>
<evidence type="ECO:0000313" key="2">
    <source>
        <dbReference type="EMBL" id="KIW70939.1"/>
    </source>
</evidence>
<feature type="compositionally biased region" description="Low complexity" evidence="1">
    <location>
        <begin position="341"/>
        <end position="353"/>
    </location>
</feature>
<feature type="region of interest" description="Disordered" evidence="1">
    <location>
        <begin position="136"/>
        <end position="169"/>
    </location>
</feature>
<feature type="compositionally biased region" description="Polar residues" evidence="1">
    <location>
        <begin position="649"/>
        <end position="670"/>
    </location>
</feature>
<name>A0A0D2GFH7_9EURO</name>
<reference evidence="2 3" key="1">
    <citation type="submission" date="2015-01" db="EMBL/GenBank/DDBJ databases">
        <title>The Genome Sequence of Capronia semiimmersa CBS27337.</title>
        <authorList>
            <consortium name="The Broad Institute Genomics Platform"/>
            <person name="Cuomo C."/>
            <person name="de Hoog S."/>
            <person name="Gorbushina A."/>
            <person name="Stielow B."/>
            <person name="Teixiera M."/>
            <person name="Abouelleil A."/>
            <person name="Chapman S.B."/>
            <person name="Priest M."/>
            <person name="Young S.K."/>
            <person name="Wortman J."/>
            <person name="Nusbaum C."/>
            <person name="Birren B."/>
        </authorList>
    </citation>
    <scope>NUCLEOTIDE SEQUENCE [LARGE SCALE GENOMIC DNA]</scope>
    <source>
        <strain evidence="2 3">CBS 27337</strain>
    </source>
</reference>
<dbReference type="AlphaFoldDB" id="A0A0D2GFH7"/>
<feature type="compositionally biased region" description="Basic and acidic residues" evidence="1">
    <location>
        <begin position="428"/>
        <end position="440"/>
    </location>
</feature>
<protein>
    <submittedName>
        <fullName evidence="2">Uncharacterized protein</fullName>
    </submittedName>
</protein>
<organism evidence="2 3">
    <name type="scientific">Phialophora macrospora</name>
    <dbReference type="NCBI Taxonomy" id="1851006"/>
    <lineage>
        <taxon>Eukaryota</taxon>
        <taxon>Fungi</taxon>
        <taxon>Dikarya</taxon>
        <taxon>Ascomycota</taxon>
        <taxon>Pezizomycotina</taxon>
        <taxon>Eurotiomycetes</taxon>
        <taxon>Chaetothyriomycetidae</taxon>
        <taxon>Chaetothyriales</taxon>
        <taxon>Herpotrichiellaceae</taxon>
        <taxon>Phialophora</taxon>
    </lineage>
</organism>
<dbReference type="EMBL" id="KN846957">
    <property type="protein sequence ID" value="KIW70939.1"/>
    <property type="molecule type" value="Genomic_DNA"/>
</dbReference>
<dbReference type="HOGENOM" id="CLU_325708_0_0_1"/>
<feature type="compositionally biased region" description="Polar residues" evidence="1">
    <location>
        <begin position="277"/>
        <end position="300"/>
    </location>
</feature>
<dbReference type="Proteomes" id="UP000054266">
    <property type="component" value="Unassembled WGS sequence"/>
</dbReference>
<evidence type="ECO:0000313" key="3">
    <source>
        <dbReference type="Proteomes" id="UP000054266"/>
    </source>
</evidence>
<feature type="compositionally biased region" description="Acidic residues" evidence="1">
    <location>
        <begin position="705"/>
        <end position="716"/>
    </location>
</feature>